<dbReference type="SMART" id="SM00388">
    <property type="entry name" value="HisKA"/>
    <property type="match status" value="1"/>
</dbReference>
<feature type="transmembrane region" description="Helical" evidence="8">
    <location>
        <begin position="69"/>
        <end position="87"/>
    </location>
</feature>
<dbReference type="GO" id="GO:0000155">
    <property type="term" value="F:phosphorelay sensor kinase activity"/>
    <property type="evidence" value="ECO:0007669"/>
    <property type="project" value="InterPro"/>
</dbReference>
<dbReference type="InterPro" id="IPR003661">
    <property type="entry name" value="HisK_dim/P_dom"/>
</dbReference>
<dbReference type="PROSITE" id="PS50109">
    <property type="entry name" value="HIS_KIN"/>
    <property type="match status" value="1"/>
</dbReference>
<keyword evidence="3" id="KW-0597">Phosphoprotein</keyword>
<comment type="caution">
    <text evidence="10">The sequence shown here is derived from an EMBL/GenBank/DDBJ whole genome shotgun (WGS) entry which is preliminary data.</text>
</comment>
<keyword evidence="8" id="KW-1133">Transmembrane helix</keyword>
<evidence type="ECO:0000256" key="4">
    <source>
        <dbReference type="ARBA" id="ARBA00022679"/>
    </source>
</evidence>
<dbReference type="PANTHER" id="PTHR43711">
    <property type="entry name" value="TWO-COMPONENT HISTIDINE KINASE"/>
    <property type="match status" value="1"/>
</dbReference>
<dbReference type="InterPro" id="IPR003594">
    <property type="entry name" value="HATPase_dom"/>
</dbReference>
<evidence type="ECO:0000256" key="6">
    <source>
        <dbReference type="ARBA" id="ARBA00023012"/>
    </source>
</evidence>
<proteinExistence type="predicted"/>
<feature type="transmembrane region" description="Helical" evidence="8">
    <location>
        <begin position="181"/>
        <end position="200"/>
    </location>
</feature>
<feature type="domain" description="Histidine kinase" evidence="9">
    <location>
        <begin position="328"/>
        <end position="550"/>
    </location>
</feature>
<evidence type="ECO:0000313" key="11">
    <source>
        <dbReference type="Proteomes" id="UP000265431"/>
    </source>
</evidence>
<dbReference type="EMBL" id="QWGB01000014">
    <property type="protein sequence ID" value="RIJ20627.1"/>
    <property type="molecule type" value="Genomic_DNA"/>
</dbReference>
<feature type="transmembrane region" description="Helical" evidence="8">
    <location>
        <begin position="131"/>
        <end position="150"/>
    </location>
</feature>
<protein>
    <recommendedName>
        <fullName evidence="2">histidine kinase</fullName>
        <ecNumber evidence="2">2.7.13.3</ecNumber>
    </recommendedName>
</protein>
<dbReference type="Gene3D" id="3.30.565.10">
    <property type="entry name" value="Histidine kinase-like ATPase, C-terminal domain"/>
    <property type="match status" value="1"/>
</dbReference>
<dbReference type="InterPro" id="IPR036890">
    <property type="entry name" value="HATPase_C_sf"/>
</dbReference>
<dbReference type="InterPro" id="IPR004358">
    <property type="entry name" value="Sig_transdc_His_kin-like_C"/>
</dbReference>
<evidence type="ECO:0000256" key="2">
    <source>
        <dbReference type="ARBA" id="ARBA00012438"/>
    </source>
</evidence>
<feature type="transmembrane region" description="Helical" evidence="8">
    <location>
        <begin position="108"/>
        <end position="125"/>
    </location>
</feature>
<dbReference type="SUPFAM" id="SSF55874">
    <property type="entry name" value="ATPase domain of HSP90 chaperone/DNA topoisomerase II/histidine kinase"/>
    <property type="match status" value="1"/>
</dbReference>
<keyword evidence="6" id="KW-0902">Two-component regulatory system</keyword>
<accession>A0A399QSX2</accession>
<dbReference type="InterPro" id="IPR050736">
    <property type="entry name" value="Sensor_HK_Regulatory"/>
</dbReference>
<keyword evidence="4" id="KW-0808">Transferase</keyword>
<organism evidence="10 11">
    <name type="scientific">Henriciella barbarensis</name>
    <dbReference type="NCBI Taxonomy" id="86342"/>
    <lineage>
        <taxon>Bacteria</taxon>
        <taxon>Pseudomonadati</taxon>
        <taxon>Pseudomonadota</taxon>
        <taxon>Alphaproteobacteria</taxon>
        <taxon>Hyphomonadales</taxon>
        <taxon>Hyphomonadaceae</taxon>
        <taxon>Henriciella</taxon>
    </lineage>
</organism>
<dbReference type="OrthoDB" id="9801651at2"/>
<evidence type="ECO:0000256" key="7">
    <source>
        <dbReference type="SAM" id="MobiDB-lite"/>
    </source>
</evidence>
<evidence type="ECO:0000313" key="10">
    <source>
        <dbReference type="EMBL" id="RIJ20627.1"/>
    </source>
</evidence>
<name>A0A399QSX2_9PROT</name>
<evidence type="ECO:0000256" key="5">
    <source>
        <dbReference type="ARBA" id="ARBA00022777"/>
    </source>
</evidence>
<evidence type="ECO:0000256" key="8">
    <source>
        <dbReference type="SAM" id="Phobius"/>
    </source>
</evidence>
<evidence type="ECO:0000256" key="3">
    <source>
        <dbReference type="ARBA" id="ARBA00022553"/>
    </source>
</evidence>
<sequence length="575" mass="62709">MHRSQDPSETVMALFGRLPKGTEGLQQQIYAQQQAMVIKNQLAMGLINIVNGLLVAVGAASHAPLRSILIWYLPIMLMGIVQVFSWLSFRKRPKPETVSGSYLRKAELAALAIGTIWGAASLMLASNESDAHLLFVWMMQAGMAAGLTSILGPAPRITSRFVFACLFPVTVMNFVRGGDYALTIAVLGTIFMAVLVHGSINSYRQLKSLVSTVHESNGARERLADAIESSNDAFAFYDAENDLLIANARHRDWFAGETPDYSKEGEDSVPVLLDSGRWLMRSTRKTSKGGAVVVHTDITALKTRERELIEAQREAVEADEAKSRFLSTMSHELRTPMNIILGFSKLMKGESKISLSPEDVREYSDNIHASGTHLLKLINDIIDYSKVGLERMPVHSVELDTRALLSEAITLAAGFEGKASTDEFDVSVSAKLSMLYADETATKRVLINLVTNAIRFNEPGKKIVIRAGVDPDGAPFIAVRDFGQGIPEGKLEKVFDAFYQADSHLDRDHGGTGLGLTLCRHLARLMSGDVVLKSRIGVGTTAILTLPPSAIGKNSSRAAPSEDDEWIGPIERDVA</sequence>
<evidence type="ECO:0000256" key="1">
    <source>
        <dbReference type="ARBA" id="ARBA00000085"/>
    </source>
</evidence>
<feature type="region of interest" description="Disordered" evidence="7">
    <location>
        <begin position="552"/>
        <end position="575"/>
    </location>
</feature>
<dbReference type="SMART" id="SM00387">
    <property type="entry name" value="HATPase_c"/>
    <property type="match status" value="1"/>
</dbReference>
<comment type="catalytic activity">
    <reaction evidence="1">
        <text>ATP + protein L-histidine = ADP + protein N-phospho-L-histidine.</text>
        <dbReference type="EC" id="2.7.13.3"/>
    </reaction>
</comment>
<gene>
    <name evidence="10" type="ORF">D1224_16125</name>
</gene>
<dbReference type="Proteomes" id="UP000265431">
    <property type="component" value="Unassembled WGS sequence"/>
</dbReference>
<evidence type="ECO:0000259" key="9">
    <source>
        <dbReference type="PROSITE" id="PS50109"/>
    </source>
</evidence>
<dbReference type="Pfam" id="PF02518">
    <property type="entry name" value="HATPase_c"/>
    <property type="match status" value="1"/>
</dbReference>
<keyword evidence="5" id="KW-0418">Kinase</keyword>
<dbReference type="PRINTS" id="PR00344">
    <property type="entry name" value="BCTRLSENSOR"/>
</dbReference>
<keyword evidence="8" id="KW-0812">Transmembrane</keyword>
<dbReference type="Pfam" id="PF00512">
    <property type="entry name" value="HisKA"/>
    <property type="match status" value="1"/>
</dbReference>
<dbReference type="InterPro" id="IPR036097">
    <property type="entry name" value="HisK_dim/P_sf"/>
</dbReference>
<dbReference type="PANTHER" id="PTHR43711:SF26">
    <property type="entry name" value="SENSOR HISTIDINE KINASE RCSC"/>
    <property type="match status" value="1"/>
</dbReference>
<dbReference type="Gene3D" id="1.10.287.130">
    <property type="match status" value="1"/>
</dbReference>
<keyword evidence="11" id="KW-1185">Reference proteome</keyword>
<dbReference type="InterPro" id="IPR005467">
    <property type="entry name" value="His_kinase_dom"/>
</dbReference>
<dbReference type="CDD" id="cd00082">
    <property type="entry name" value="HisKA"/>
    <property type="match status" value="1"/>
</dbReference>
<reference evidence="10 11" key="1">
    <citation type="submission" date="2018-08" db="EMBL/GenBank/DDBJ databases">
        <title>Henriciella mobilis sp. nov., isolated from seawater.</title>
        <authorList>
            <person name="Cheng H."/>
            <person name="Wu Y.-H."/>
            <person name="Xu X.-W."/>
            <person name="Guo L.-L."/>
        </authorList>
    </citation>
    <scope>NUCLEOTIDE SEQUENCE [LARGE SCALE GENOMIC DNA]</scope>
    <source>
        <strain evidence="10 11">CCUG66934</strain>
    </source>
</reference>
<dbReference type="AlphaFoldDB" id="A0A399QSX2"/>
<feature type="transmembrane region" description="Helical" evidence="8">
    <location>
        <begin position="42"/>
        <end position="63"/>
    </location>
</feature>
<dbReference type="SUPFAM" id="SSF47384">
    <property type="entry name" value="Homodimeric domain of signal transducing histidine kinase"/>
    <property type="match status" value="1"/>
</dbReference>
<dbReference type="EC" id="2.7.13.3" evidence="2"/>
<keyword evidence="8" id="KW-0472">Membrane</keyword>